<dbReference type="InterPro" id="IPR050764">
    <property type="entry name" value="CbbQ/NirQ/NorQ/GpvN"/>
</dbReference>
<protein>
    <recommendedName>
        <fullName evidence="1">ATPase AAA-3 domain-containing protein</fullName>
    </recommendedName>
</protein>
<dbReference type="Gene3D" id="3.40.50.300">
    <property type="entry name" value="P-loop containing nucleotide triphosphate hydrolases"/>
    <property type="match status" value="1"/>
</dbReference>
<accession>A0A382IVP4</accession>
<name>A0A382IVP4_9ZZZZ</name>
<gene>
    <name evidence="2" type="ORF">METZ01_LOCUS256233</name>
</gene>
<feature type="domain" description="ATPase AAA-3" evidence="1">
    <location>
        <begin position="59"/>
        <end position="90"/>
    </location>
</feature>
<dbReference type="SUPFAM" id="SSF52540">
    <property type="entry name" value="P-loop containing nucleoside triphosphate hydrolases"/>
    <property type="match status" value="1"/>
</dbReference>
<dbReference type="EMBL" id="UINC01069755">
    <property type="protein sequence ID" value="SVC03379.1"/>
    <property type="molecule type" value="Genomic_DNA"/>
</dbReference>
<dbReference type="AlphaFoldDB" id="A0A382IVP4"/>
<organism evidence="2">
    <name type="scientific">marine metagenome</name>
    <dbReference type="NCBI Taxonomy" id="408172"/>
    <lineage>
        <taxon>unclassified sequences</taxon>
        <taxon>metagenomes</taxon>
        <taxon>ecological metagenomes</taxon>
    </lineage>
</organism>
<evidence type="ECO:0000313" key="2">
    <source>
        <dbReference type="EMBL" id="SVC03379.1"/>
    </source>
</evidence>
<evidence type="ECO:0000259" key="1">
    <source>
        <dbReference type="Pfam" id="PF07726"/>
    </source>
</evidence>
<sequence>MADDTIGTISLDDADDVALADRLKNGREQIISELRKLIIGQDEVIEQVLLTLFVGGNSILVGVPGLAKTLLIHTIAQVLDLNFSRIQFTP</sequence>
<feature type="non-terminal residue" evidence="2">
    <location>
        <position position="90"/>
    </location>
</feature>
<dbReference type="InterPro" id="IPR011703">
    <property type="entry name" value="ATPase_AAA-3"/>
</dbReference>
<dbReference type="GO" id="GO:0016887">
    <property type="term" value="F:ATP hydrolysis activity"/>
    <property type="evidence" value="ECO:0007669"/>
    <property type="project" value="InterPro"/>
</dbReference>
<dbReference type="PANTHER" id="PTHR42759:SF1">
    <property type="entry name" value="MAGNESIUM-CHELATASE SUBUNIT CHLD"/>
    <property type="match status" value="1"/>
</dbReference>
<dbReference type="Pfam" id="PF07726">
    <property type="entry name" value="AAA_3"/>
    <property type="match status" value="1"/>
</dbReference>
<reference evidence="2" key="1">
    <citation type="submission" date="2018-05" db="EMBL/GenBank/DDBJ databases">
        <authorList>
            <person name="Lanie J.A."/>
            <person name="Ng W.-L."/>
            <person name="Kazmierczak K.M."/>
            <person name="Andrzejewski T.M."/>
            <person name="Davidsen T.M."/>
            <person name="Wayne K.J."/>
            <person name="Tettelin H."/>
            <person name="Glass J.I."/>
            <person name="Rusch D."/>
            <person name="Podicherti R."/>
            <person name="Tsui H.-C.T."/>
            <person name="Winkler M.E."/>
        </authorList>
    </citation>
    <scope>NUCLEOTIDE SEQUENCE</scope>
</reference>
<proteinExistence type="predicted"/>
<dbReference type="PANTHER" id="PTHR42759">
    <property type="entry name" value="MOXR FAMILY PROTEIN"/>
    <property type="match status" value="1"/>
</dbReference>
<dbReference type="InterPro" id="IPR027417">
    <property type="entry name" value="P-loop_NTPase"/>
</dbReference>
<dbReference type="GO" id="GO:0005524">
    <property type="term" value="F:ATP binding"/>
    <property type="evidence" value="ECO:0007669"/>
    <property type="project" value="InterPro"/>
</dbReference>